<evidence type="ECO:0000256" key="1">
    <source>
        <dbReference type="SAM" id="MobiDB-lite"/>
    </source>
</evidence>
<evidence type="ECO:0000313" key="3">
    <source>
        <dbReference type="Proteomes" id="UP000076874"/>
    </source>
</evidence>
<feature type="compositionally biased region" description="Gly residues" evidence="1">
    <location>
        <begin position="111"/>
        <end position="120"/>
    </location>
</feature>
<feature type="region of interest" description="Disordered" evidence="1">
    <location>
        <begin position="76"/>
        <end position="133"/>
    </location>
</feature>
<reference evidence="2 3" key="1">
    <citation type="journal article" date="2016" name="Genome Biol. Evol.">
        <title>Divergent and convergent evolution of fungal pathogenicity.</title>
        <authorList>
            <person name="Shang Y."/>
            <person name="Xiao G."/>
            <person name="Zheng P."/>
            <person name="Cen K."/>
            <person name="Zhan S."/>
            <person name="Wang C."/>
        </authorList>
    </citation>
    <scope>NUCLEOTIDE SEQUENCE [LARGE SCALE GENOMIC DNA]</scope>
    <source>
        <strain evidence="2 3">RCEF 264</strain>
    </source>
</reference>
<protein>
    <submittedName>
        <fullName evidence="2">WD repeat protein</fullName>
    </submittedName>
</protein>
<feature type="compositionally biased region" description="Low complexity" evidence="1">
    <location>
        <begin position="210"/>
        <end position="233"/>
    </location>
</feature>
<keyword evidence="3" id="KW-1185">Reference proteome</keyword>
<feature type="compositionally biased region" description="Gly residues" evidence="1">
    <location>
        <begin position="193"/>
        <end position="204"/>
    </location>
</feature>
<feature type="compositionally biased region" description="Basic residues" evidence="1">
    <location>
        <begin position="76"/>
        <end position="86"/>
    </location>
</feature>
<feature type="region of interest" description="Disordered" evidence="1">
    <location>
        <begin position="185"/>
        <end position="233"/>
    </location>
</feature>
<dbReference type="OrthoDB" id="407355at2759"/>
<organism evidence="2 3">
    <name type="scientific">Niveomyces insectorum RCEF 264</name>
    <dbReference type="NCBI Taxonomy" id="1081102"/>
    <lineage>
        <taxon>Eukaryota</taxon>
        <taxon>Fungi</taxon>
        <taxon>Dikarya</taxon>
        <taxon>Ascomycota</taxon>
        <taxon>Pezizomycotina</taxon>
        <taxon>Sordariomycetes</taxon>
        <taxon>Hypocreomycetidae</taxon>
        <taxon>Hypocreales</taxon>
        <taxon>Cordycipitaceae</taxon>
        <taxon>Niveomyces</taxon>
    </lineage>
</organism>
<feature type="compositionally biased region" description="Basic and acidic residues" evidence="1">
    <location>
        <begin position="87"/>
        <end position="102"/>
    </location>
</feature>
<feature type="region of interest" description="Disordered" evidence="1">
    <location>
        <begin position="37"/>
        <end position="58"/>
    </location>
</feature>
<accession>A0A167N083</accession>
<proteinExistence type="predicted"/>
<dbReference type="AlphaFoldDB" id="A0A167N083"/>
<sequence length="285" mass="29329">MQSTTAAHTFAQCSRACLRRGPVSTIRSAPARLLATHAAPSLRTTRGPSAQTSYPLNSRSGFLDVWPGHSVRRGFAHSAVRPKRSGGKKDVRSLKASPREDAEAADEDDSGGAGGGGGGATHPQPDPADPFNFADVESRWQRSETHHDEKFKELRRALRGGILGDGEAGAVDVDAIGLTPVTVKGLEGDSSSSGGGGGGGGGSGKKGHANNHNSSSSSHGHGHKPAAAATAAVAPSTVPLSQLALVLPRAGGRIVELRMHNPASRKALMSAHGRHREPLMGKTVI</sequence>
<gene>
    <name evidence="2" type="ORF">SPI_08480</name>
</gene>
<name>A0A167N083_9HYPO</name>
<comment type="caution">
    <text evidence="2">The sequence shown here is derived from an EMBL/GenBank/DDBJ whole genome shotgun (WGS) entry which is preliminary data.</text>
</comment>
<evidence type="ECO:0000313" key="2">
    <source>
        <dbReference type="EMBL" id="OAA54976.1"/>
    </source>
</evidence>
<dbReference type="EMBL" id="AZHD01000021">
    <property type="protein sequence ID" value="OAA54976.1"/>
    <property type="molecule type" value="Genomic_DNA"/>
</dbReference>
<feature type="compositionally biased region" description="Polar residues" evidence="1">
    <location>
        <begin position="42"/>
        <end position="58"/>
    </location>
</feature>
<dbReference type="Proteomes" id="UP000076874">
    <property type="component" value="Unassembled WGS sequence"/>
</dbReference>